<dbReference type="AlphaFoldDB" id="A0A2T4C373"/>
<proteinExistence type="predicted"/>
<dbReference type="EMBL" id="KZ679132">
    <property type="protein sequence ID" value="PTB76017.1"/>
    <property type="molecule type" value="Genomic_DNA"/>
</dbReference>
<name>A0A2T4C373_TRILO</name>
<gene>
    <name evidence="2" type="ORF">M440DRAFT_1243909</name>
</gene>
<evidence type="ECO:0000313" key="2">
    <source>
        <dbReference type="EMBL" id="PTB76017.1"/>
    </source>
</evidence>
<sequence length="112" mass="12818">MPPTINLQVQLHPTSNSVRVRRAPPRPTCTYTCVLHLFLPATHSTLLVLTALAGEATGHERRQLTSTLVEKKTFHSPRLYSYRNMYYVILACPTVLCFLQPAFLHRILFWLA</sequence>
<keyword evidence="1" id="KW-1133">Transmembrane helix</keyword>
<feature type="transmembrane region" description="Helical" evidence="1">
    <location>
        <begin position="85"/>
        <end position="104"/>
    </location>
</feature>
<protein>
    <submittedName>
        <fullName evidence="2">Uncharacterized protein</fullName>
    </submittedName>
</protein>
<keyword evidence="1" id="KW-0812">Transmembrane</keyword>
<accession>A0A2T4C373</accession>
<reference evidence="2 3" key="1">
    <citation type="submission" date="2016-07" db="EMBL/GenBank/DDBJ databases">
        <title>Multiple horizontal gene transfer events from other fungi enriched the ability of initially mycotrophic Trichoderma (Ascomycota) to feed on dead plant biomass.</title>
        <authorList>
            <consortium name="DOE Joint Genome Institute"/>
            <person name="Aerts A."/>
            <person name="Atanasova L."/>
            <person name="Chenthamara K."/>
            <person name="Zhang J."/>
            <person name="Grujic M."/>
            <person name="Henrissat B."/>
            <person name="Kuo A."/>
            <person name="Salamov A."/>
            <person name="Lipzen A."/>
            <person name="Labutti K."/>
            <person name="Barry K."/>
            <person name="Miao Y."/>
            <person name="Rahimi M.J."/>
            <person name="Shen Q."/>
            <person name="Grigoriev I.V."/>
            <person name="Kubicek C.P."/>
            <person name="Druzhinina I.S."/>
        </authorList>
    </citation>
    <scope>NUCLEOTIDE SEQUENCE [LARGE SCALE GENOMIC DNA]</scope>
    <source>
        <strain evidence="2 3">ATCC 18648</strain>
    </source>
</reference>
<evidence type="ECO:0000256" key="1">
    <source>
        <dbReference type="SAM" id="Phobius"/>
    </source>
</evidence>
<evidence type="ECO:0000313" key="3">
    <source>
        <dbReference type="Proteomes" id="UP000240760"/>
    </source>
</evidence>
<keyword evidence="1" id="KW-0472">Membrane</keyword>
<dbReference type="Proteomes" id="UP000240760">
    <property type="component" value="Unassembled WGS sequence"/>
</dbReference>
<keyword evidence="3" id="KW-1185">Reference proteome</keyword>
<organism evidence="2 3">
    <name type="scientific">Trichoderma longibrachiatum ATCC 18648</name>
    <dbReference type="NCBI Taxonomy" id="983965"/>
    <lineage>
        <taxon>Eukaryota</taxon>
        <taxon>Fungi</taxon>
        <taxon>Dikarya</taxon>
        <taxon>Ascomycota</taxon>
        <taxon>Pezizomycotina</taxon>
        <taxon>Sordariomycetes</taxon>
        <taxon>Hypocreomycetidae</taxon>
        <taxon>Hypocreales</taxon>
        <taxon>Hypocreaceae</taxon>
        <taxon>Trichoderma</taxon>
    </lineage>
</organism>